<name>A0A645FFL0_9ZZZZ</name>
<accession>A0A645FFL0</accession>
<evidence type="ECO:0000313" key="1">
    <source>
        <dbReference type="EMBL" id="MPN11284.1"/>
    </source>
</evidence>
<sequence>MRTEQTPTEKPVELYTAPQIEVIDIELEQNIMGSGTLPDAPGEDW</sequence>
<reference evidence="1" key="1">
    <citation type="submission" date="2019-08" db="EMBL/GenBank/DDBJ databases">
        <authorList>
            <person name="Kucharzyk K."/>
            <person name="Murdoch R.W."/>
            <person name="Higgins S."/>
            <person name="Loffler F."/>
        </authorList>
    </citation>
    <scope>NUCLEOTIDE SEQUENCE</scope>
</reference>
<dbReference type="AlphaFoldDB" id="A0A645FFL0"/>
<protein>
    <submittedName>
        <fullName evidence="1">Uncharacterized protein</fullName>
    </submittedName>
</protein>
<dbReference type="EMBL" id="VSSQ01057484">
    <property type="protein sequence ID" value="MPN11284.1"/>
    <property type="molecule type" value="Genomic_DNA"/>
</dbReference>
<comment type="caution">
    <text evidence="1">The sequence shown here is derived from an EMBL/GenBank/DDBJ whole genome shotgun (WGS) entry which is preliminary data.</text>
</comment>
<organism evidence="1">
    <name type="scientific">bioreactor metagenome</name>
    <dbReference type="NCBI Taxonomy" id="1076179"/>
    <lineage>
        <taxon>unclassified sequences</taxon>
        <taxon>metagenomes</taxon>
        <taxon>ecological metagenomes</taxon>
    </lineage>
</organism>
<gene>
    <name evidence="1" type="ORF">SDC9_158585</name>
</gene>
<proteinExistence type="predicted"/>